<dbReference type="EMBL" id="CM042885">
    <property type="protein sequence ID" value="KAI4366776.1"/>
    <property type="molecule type" value="Genomic_DNA"/>
</dbReference>
<keyword evidence="2" id="KW-1185">Reference proteome</keyword>
<sequence>MSNGLSPAAKPEGVRFDSPATAALLEALFSDEAADRDFMIFSPVTRNPQLLLPNSGNECGDARATKGKIVPPTWFSPLVSSSSAPQRFEGGQSPLYKVFHSPGYRELLAEYNLRYDKDGTSDGYGLGLYSSANCLNASATGTATLEMPIDSRFHSLIGSSNQSRPSHVGDICQQPFHMPVASMTAPTAALSEQFRQEQHYHHELDKPMMPVPISTDLECDRGLQLVHLLLACAEAVSKEDYMLGRNYLHELNQVATPLGDPMQRVASCFAEALLERLAGSFASNPSRALPPFPPHSLEMLNIYQTFYQACPYIKFAHFTTNQAIFDAFHNEKRVHVIDLDILRGYQWPSFMQALATRPGGAPFLRITGVGSCLESVCETGRCLAELAHSLYIPFEFHPVGERLETLKSYMLNRRVGEALAVTSVNRLHRVPAICLGSLLTMIREQAPVITTLVEQEASHNETYFFGRFLEALHYYSAIFDSLDATFPQNSMQRTKVEQYIFGPEIKNIVACEGPERTERHERHDKWRKLMEGRGFRGVPLGDNAVAMSEILLNSFPKGGYRLIQDNGCLLLAWQDTAIVAASAWQC</sequence>
<comment type="caution">
    <text evidence="1">The sequence shown here is derived from an EMBL/GenBank/DDBJ whole genome shotgun (WGS) entry which is preliminary data.</text>
</comment>
<evidence type="ECO:0000313" key="1">
    <source>
        <dbReference type="EMBL" id="KAI4366776.1"/>
    </source>
</evidence>
<reference evidence="2" key="1">
    <citation type="journal article" date="2023" name="Front. Plant Sci.">
        <title>Chromosomal-level genome assembly of Melastoma candidum provides insights into trichome evolution.</title>
        <authorList>
            <person name="Zhong Y."/>
            <person name="Wu W."/>
            <person name="Sun C."/>
            <person name="Zou P."/>
            <person name="Liu Y."/>
            <person name="Dai S."/>
            <person name="Zhou R."/>
        </authorList>
    </citation>
    <scope>NUCLEOTIDE SEQUENCE [LARGE SCALE GENOMIC DNA]</scope>
</reference>
<organism evidence="1 2">
    <name type="scientific">Melastoma candidum</name>
    <dbReference type="NCBI Taxonomy" id="119954"/>
    <lineage>
        <taxon>Eukaryota</taxon>
        <taxon>Viridiplantae</taxon>
        <taxon>Streptophyta</taxon>
        <taxon>Embryophyta</taxon>
        <taxon>Tracheophyta</taxon>
        <taxon>Spermatophyta</taxon>
        <taxon>Magnoliopsida</taxon>
        <taxon>eudicotyledons</taxon>
        <taxon>Gunneridae</taxon>
        <taxon>Pentapetalae</taxon>
        <taxon>rosids</taxon>
        <taxon>malvids</taxon>
        <taxon>Myrtales</taxon>
        <taxon>Melastomataceae</taxon>
        <taxon>Melastomatoideae</taxon>
        <taxon>Melastomateae</taxon>
        <taxon>Melastoma</taxon>
    </lineage>
</organism>
<accession>A0ACB9QJQ7</accession>
<name>A0ACB9QJQ7_9MYRT</name>
<gene>
    <name evidence="1" type="ORF">MLD38_022607</name>
</gene>
<dbReference type="Proteomes" id="UP001057402">
    <property type="component" value="Chromosome 6"/>
</dbReference>
<evidence type="ECO:0000313" key="2">
    <source>
        <dbReference type="Proteomes" id="UP001057402"/>
    </source>
</evidence>
<protein>
    <submittedName>
        <fullName evidence="1">Uncharacterized protein</fullName>
    </submittedName>
</protein>
<proteinExistence type="predicted"/>